<sequence>MADLLIGPAGIRLPVARLDELRTLLSPVLGDHTETFLAGGLAALRAPESSRDWVQVGIAPGAHRWSVVYAGLDEIATELLDKQIATNFFFMHKPPGLRIRFETATGQHQPLHDALHTRLDRLRTHLDQLTPGIYEPEQLLFGGPAAMPYVHQIFTADARAWLGYHQLAEPPSAWAFSLALVRQLLNGLRIAGWEDLEVWERIRRQAHRMVPQAIDPEKVRSVGGAIRTMWAEPDQLRNSLPAPALELVDRWGDTVRTMAEQWHTDYFAGPGALIGEREAAAFVTIFHWNRGRLSALTQALVAAALADRTSRP</sequence>
<feature type="domain" description="Thiopeptide-type bacteriocin biosynthesis" evidence="1">
    <location>
        <begin position="53"/>
        <end position="305"/>
    </location>
</feature>
<name>A0A7W7SNY7_9ACTN</name>
<evidence type="ECO:0000259" key="1">
    <source>
        <dbReference type="Pfam" id="PF14028"/>
    </source>
</evidence>
<evidence type="ECO:0000313" key="2">
    <source>
        <dbReference type="EMBL" id="MBB4958285.1"/>
    </source>
</evidence>
<comment type="caution">
    <text evidence="2">The sequence shown here is derived from an EMBL/GenBank/DDBJ whole genome shotgun (WGS) entry which is preliminary data.</text>
</comment>
<dbReference type="InterPro" id="IPR023809">
    <property type="entry name" value="Thiopep_bacteriocin_synth_dom"/>
</dbReference>
<proteinExistence type="predicted"/>
<dbReference type="RefSeq" id="WP_184534397.1">
    <property type="nucleotide sequence ID" value="NZ_JACHJW010000001.1"/>
</dbReference>
<dbReference type="AlphaFoldDB" id="A0A7W7SNY7"/>
<dbReference type="EMBL" id="JACHJW010000001">
    <property type="protein sequence ID" value="MBB4958285.1"/>
    <property type="molecule type" value="Genomic_DNA"/>
</dbReference>
<keyword evidence="3" id="KW-1185">Reference proteome</keyword>
<organism evidence="2 3">
    <name type="scientific">Micromonospora polyrhachis</name>
    <dbReference type="NCBI Taxonomy" id="1282883"/>
    <lineage>
        <taxon>Bacteria</taxon>
        <taxon>Bacillati</taxon>
        <taxon>Actinomycetota</taxon>
        <taxon>Actinomycetes</taxon>
        <taxon>Micromonosporales</taxon>
        <taxon>Micromonosporaceae</taxon>
        <taxon>Micromonospora</taxon>
    </lineage>
</organism>
<dbReference type="NCBIfam" id="TIGR03891">
    <property type="entry name" value="thiopep_ocin"/>
    <property type="match status" value="1"/>
</dbReference>
<reference evidence="2 3" key="1">
    <citation type="submission" date="2020-08" db="EMBL/GenBank/DDBJ databases">
        <title>Sequencing the genomes of 1000 actinobacteria strains.</title>
        <authorList>
            <person name="Klenk H.-P."/>
        </authorList>
    </citation>
    <scope>NUCLEOTIDE SEQUENCE [LARGE SCALE GENOMIC DNA]</scope>
    <source>
        <strain evidence="2 3">DSM 45886</strain>
    </source>
</reference>
<protein>
    <submittedName>
        <fullName evidence="2">Thiopeptide-type bacteriocin biosynthesis protein</fullName>
    </submittedName>
</protein>
<dbReference type="Proteomes" id="UP000578819">
    <property type="component" value="Unassembled WGS sequence"/>
</dbReference>
<dbReference type="Pfam" id="PF14028">
    <property type="entry name" value="Lant_dehydr_C"/>
    <property type="match status" value="1"/>
</dbReference>
<evidence type="ECO:0000313" key="3">
    <source>
        <dbReference type="Proteomes" id="UP000578819"/>
    </source>
</evidence>
<gene>
    <name evidence="2" type="ORF">FHR38_002018</name>
</gene>
<accession>A0A7W7SNY7</accession>